<organism evidence="8 9">
    <name type="scientific">Fibrella forsythiae</name>
    <dbReference type="NCBI Taxonomy" id="2817061"/>
    <lineage>
        <taxon>Bacteria</taxon>
        <taxon>Pseudomonadati</taxon>
        <taxon>Bacteroidota</taxon>
        <taxon>Cytophagia</taxon>
        <taxon>Cytophagales</taxon>
        <taxon>Spirosomataceae</taxon>
        <taxon>Fibrella</taxon>
    </lineage>
</organism>
<dbReference type="PANTHER" id="PTHR30329:SF21">
    <property type="entry name" value="LIPOPROTEIN YIAD-RELATED"/>
    <property type="match status" value="1"/>
</dbReference>
<gene>
    <name evidence="8" type="ORF">J2I46_20090</name>
</gene>
<keyword evidence="3" id="KW-0998">Cell outer membrane</keyword>
<evidence type="ECO:0000313" key="9">
    <source>
        <dbReference type="Proteomes" id="UP000664628"/>
    </source>
</evidence>
<feature type="compositionally biased region" description="Basic residues" evidence="5">
    <location>
        <begin position="289"/>
        <end position="298"/>
    </location>
</feature>
<evidence type="ECO:0000259" key="7">
    <source>
        <dbReference type="PROSITE" id="PS51123"/>
    </source>
</evidence>
<evidence type="ECO:0000313" key="8">
    <source>
        <dbReference type="EMBL" id="MBO0950903.1"/>
    </source>
</evidence>
<keyword evidence="6" id="KW-0732">Signal</keyword>
<feature type="compositionally biased region" description="Pro residues" evidence="5">
    <location>
        <begin position="316"/>
        <end position="326"/>
    </location>
</feature>
<dbReference type="CDD" id="cd07185">
    <property type="entry name" value="OmpA_C-like"/>
    <property type="match status" value="1"/>
</dbReference>
<feature type="domain" description="OmpA-like" evidence="7">
    <location>
        <begin position="349"/>
        <end position="466"/>
    </location>
</feature>
<evidence type="ECO:0000256" key="5">
    <source>
        <dbReference type="SAM" id="MobiDB-lite"/>
    </source>
</evidence>
<evidence type="ECO:0000256" key="1">
    <source>
        <dbReference type="ARBA" id="ARBA00004442"/>
    </source>
</evidence>
<keyword evidence="2 4" id="KW-0472">Membrane</keyword>
<dbReference type="InterPro" id="IPR050330">
    <property type="entry name" value="Bact_OuterMem_StrucFunc"/>
</dbReference>
<dbReference type="PANTHER" id="PTHR30329">
    <property type="entry name" value="STATOR ELEMENT OF FLAGELLAR MOTOR COMPLEX"/>
    <property type="match status" value="1"/>
</dbReference>
<feature type="chain" id="PRO_5047093675" evidence="6">
    <location>
        <begin position="29"/>
        <end position="466"/>
    </location>
</feature>
<dbReference type="InterPro" id="IPR006664">
    <property type="entry name" value="OMP_bac"/>
</dbReference>
<reference evidence="8 9" key="1">
    <citation type="submission" date="2021-03" db="EMBL/GenBank/DDBJ databases">
        <title>Fibrella sp. HMF5405 genome sequencing and assembly.</title>
        <authorList>
            <person name="Kang H."/>
            <person name="Kim H."/>
            <person name="Bae S."/>
            <person name="Joh K."/>
        </authorList>
    </citation>
    <scope>NUCLEOTIDE SEQUENCE [LARGE SCALE GENOMIC DNA]</scope>
    <source>
        <strain evidence="8 9">HMF5405</strain>
    </source>
</reference>
<comment type="caution">
    <text evidence="8">The sequence shown here is derived from an EMBL/GenBank/DDBJ whole genome shotgun (WGS) entry which is preliminary data.</text>
</comment>
<sequence>MKASMPLIHVTRILLLLFVGQLPANVYAQDSDESIPLRTSFGISGNIGVRLSAPEPVVHNTGRVVIAYKGKPERSGWCGCTYYALNDQGTIEEVKFDEYNADVQLRYGLFRRNGNGWLINGGYHFSRYSYSYKNIPFMFKGYRLESRNSDLESHGILLGLAKYWNPGLFVRLNGLYHTGYTTGAFNKPVDSAYKLNFTENGTGFLVTAADQASSRFSIVPEVGLTSKKYPMEFSIAVELPVSRYAMTEQYAYYTNQRLTGVATASYSTMNVVLNLRLVGFTLFETRHRGRPVRQRAKPAQRATDPASPRTYSDPSYPQPLPTPTNPQPSAHQHEPATQVPYSGRSRFDNVAVRKPIRLQVNFDQSADELLADSFADLDALAQWLNANPTAEIRLEGHTDLIGEAKENLELSRRRVVAVKDYLSRKGIASYRVEAAWFGASRPLSRNCPPPAYCPENRRVEMVIRKR</sequence>
<dbReference type="PRINTS" id="PR01021">
    <property type="entry name" value="OMPADOMAIN"/>
</dbReference>
<comment type="subcellular location">
    <subcellularLocation>
        <location evidence="1">Cell outer membrane</location>
    </subcellularLocation>
</comment>
<evidence type="ECO:0000256" key="6">
    <source>
        <dbReference type="SAM" id="SignalP"/>
    </source>
</evidence>
<dbReference type="SUPFAM" id="SSF103088">
    <property type="entry name" value="OmpA-like"/>
    <property type="match status" value="1"/>
</dbReference>
<feature type="region of interest" description="Disordered" evidence="5">
    <location>
        <begin position="289"/>
        <end position="344"/>
    </location>
</feature>
<dbReference type="Proteomes" id="UP000664628">
    <property type="component" value="Unassembled WGS sequence"/>
</dbReference>
<dbReference type="PROSITE" id="PS51123">
    <property type="entry name" value="OMPA_2"/>
    <property type="match status" value="1"/>
</dbReference>
<evidence type="ECO:0000256" key="4">
    <source>
        <dbReference type="PROSITE-ProRule" id="PRU00473"/>
    </source>
</evidence>
<dbReference type="RefSeq" id="WP_207330845.1">
    <property type="nucleotide sequence ID" value="NZ_JAFMYW010000006.1"/>
</dbReference>
<dbReference type="EMBL" id="JAFMYW010000006">
    <property type="protein sequence ID" value="MBO0950903.1"/>
    <property type="molecule type" value="Genomic_DNA"/>
</dbReference>
<evidence type="ECO:0000256" key="2">
    <source>
        <dbReference type="ARBA" id="ARBA00023136"/>
    </source>
</evidence>
<evidence type="ECO:0000256" key="3">
    <source>
        <dbReference type="ARBA" id="ARBA00023237"/>
    </source>
</evidence>
<dbReference type="InterPro" id="IPR006665">
    <property type="entry name" value="OmpA-like"/>
</dbReference>
<dbReference type="InterPro" id="IPR036737">
    <property type="entry name" value="OmpA-like_sf"/>
</dbReference>
<dbReference type="Gene3D" id="3.30.1330.60">
    <property type="entry name" value="OmpA-like domain"/>
    <property type="match status" value="1"/>
</dbReference>
<protein>
    <submittedName>
        <fullName evidence="8">OmpA family protein</fullName>
    </submittedName>
</protein>
<proteinExistence type="predicted"/>
<feature type="signal peptide" evidence="6">
    <location>
        <begin position="1"/>
        <end position="28"/>
    </location>
</feature>
<keyword evidence="9" id="KW-1185">Reference proteome</keyword>
<name>A0ABS3JLL8_9BACT</name>
<dbReference type="Pfam" id="PF00691">
    <property type="entry name" value="OmpA"/>
    <property type="match status" value="1"/>
</dbReference>
<accession>A0ABS3JLL8</accession>